<dbReference type="RefSeq" id="WP_092621479.1">
    <property type="nucleotide sequence ID" value="NZ_FNCV01000013.1"/>
</dbReference>
<dbReference type="InterPro" id="IPR026483">
    <property type="entry name" value="Cas_Csx17"/>
</dbReference>
<feature type="compositionally biased region" description="Basic and acidic residues" evidence="1">
    <location>
        <begin position="531"/>
        <end position="544"/>
    </location>
</feature>
<dbReference type="AlphaFoldDB" id="A0A1G8F9V5"/>
<reference evidence="3" key="1">
    <citation type="submission" date="2016-10" db="EMBL/GenBank/DDBJ databases">
        <authorList>
            <person name="Varghese N."/>
            <person name="Submissions S."/>
        </authorList>
    </citation>
    <scope>NUCLEOTIDE SEQUENCE [LARGE SCALE GENOMIC DNA]</scope>
    <source>
        <strain evidence="3">930I</strain>
    </source>
</reference>
<dbReference type="EMBL" id="FNCV01000013">
    <property type="protein sequence ID" value="SDH78897.1"/>
    <property type="molecule type" value="Genomic_DNA"/>
</dbReference>
<dbReference type="Proteomes" id="UP000217076">
    <property type="component" value="Unassembled WGS sequence"/>
</dbReference>
<organism evidence="2 3">
    <name type="scientific">Roseospirillum parvum</name>
    <dbReference type="NCBI Taxonomy" id="83401"/>
    <lineage>
        <taxon>Bacteria</taxon>
        <taxon>Pseudomonadati</taxon>
        <taxon>Pseudomonadota</taxon>
        <taxon>Alphaproteobacteria</taxon>
        <taxon>Rhodospirillales</taxon>
        <taxon>Rhodospirillaceae</taxon>
        <taxon>Roseospirillum</taxon>
    </lineage>
</organism>
<gene>
    <name evidence="2" type="ORF">SAMN05421742_1135</name>
</gene>
<name>A0A1G8F9V5_9PROT</name>
<feature type="region of interest" description="Disordered" evidence="1">
    <location>
        <begin position="773"/>
        <end position="806"/>
    </location>
</feature>
<feature type="region of interest" description="Disordered" evidence="1">
    <location>
        <begin position="255"/>
        <end position="275"/>
    </location>
</feature>
<feature type="region of interest" description="Disordered" evidence="1">
    <location>
        <begin position="529"/>
        <end position="548"/>
    </location>
</feature>
<feature type="compositionally biased region" description="Acidic residues" evidence="1">
    <location>
        <begin position="782"/>
        <end position="800"/>
    </location>
</feature>
<evidence type="ECO:0000313" key="2">
    <source>
        <dbReference type="EMBL" id="SDH78897.1"/>
    </source>
</evidence>
<dbReference type="OrthoDB" id="441343at2"/>
<protein>
    <submittedName>
        <fullName evidence="2">CRISPR-associated protein Csx17</fullName>
    </submittedName>
</protein>
<dbReference type="STRING" id="83401.SAMN05421742_1135"/>
<keyword evidence="3" id="KW-1185">Reference proteome</keyword>
<accession>A0A1G8F9V5</accession>
<sequence>MPESAEQGPFTHRLGGCTPTPLVGYLKALGVLRLISTPENNVTGGAADPEARGFWRDEAFHLETRLDRAALERFFLEAYAPSPIVAPWNGRAGFLEGEDGEDSQRTGALLARAFEDSEADRFKGLRRTIQAMRRDPLLQRLNTLRAAHKKARGEEKKQIDKEIKALKADILPGLRAATDDAHVSYVDSTYAIGREAIVAPVLISGGVDGSRDFGVNFAAALSTLFSVDTGLATEQAGQDLSPALFADPGRLEDRGTMGHFGPGQGGPNATTQGWSGENPLNHWDLVLALEGILTLPGAVTRRLGIATQGAASFPFSFEPLLSGSGALSAQDKNRPRAELWLPVWGKPALQSEIEVVFSEGRLTLGQKPAHTGLDAARAVAALGVSRGIAAFERYSLVQPDAKMPYQATPLARFAVPTTPAADLITDLDRGDWLGHLRRLARGDKAPARATAALRRLEDALFLMTTPDRRQSATQAALTALGEVAAWMVSSKEAREKLSPPPRLSWRWVKAAEDRSPEFRIAAALASLGWPHPDHAAKPPPDPKTHPPRPLPMAAHFAPLDLSHADKPWRRWNDNRPDGEPNAEPLVVWGAGGLARNMVAVLERRLIEQARRGLDEKPLSAAAPADKGDIRSFLSDPGFDDARCAALLGGLVWAHPAGLDGRRVDPPPVVPFAYAALKPLFTPDGTLHERKILAEGARLPVPPGLLARLRAGQTDPAVHAALTRARASGLVSPFDPTRLGRAASCFGAGLSGERLAAALLIPLDPKDFPYLISAAYADPRNPDEDEDEDDNLDPTDPDPDQETDHAA</sequence>
<evidence type="ECO:0000256" key="1">
    <source>
        <dbReference type="SAM" id="MobiDB-lite"/>
    </source>
</evidence>
<proteinExistence type="predicted"/>
<dbReference type="NCBIfam" id="TIGR04113">
    <property type="entry name" value="cas_csx17"/>
    <property type="match status" value="1"/>
</dbReference>
<evidence type="ECO:0000313" key="3">
    <source>
        <dbReference type="Proteomes" id="UP000217076"/>
    </source>
</evidence>